<keyword evidence="3" id="KW-1185">Reference proteome</keyword>
<organism evidence="2 3">
    <name type="scientific">Helianthus annuus</name>
    <name type="common">Common sunflower</name>
    <dbReference type="NCBI Taxonomy" id="4232"/>
    <lineage>
        <taxon>Eukaryota</taxon>
        <taxon>Viridiplantae</taxon>
        <taxon>Streptophyta</taxon>
        <taxon>Embryophyta</taxon>
        <taxon>Tracheophyta</taxon>
        <taxon>Spermatophyta</taxon>
        <taxon>Magnoliopsida</taxon>
        <taxon>eudicotyledons</taxon>
        <taxon>Gunneridae</taxon>
        <taxon>Pentapetalae</taxon>
        <taxon>asterids</taxon>
        <taxon>campanulids</taxon>
        <taxon>Asterales</taxon>
        <taxon>Asteraceae</taxon>
        <taxon>Asteroideae</taxon>
        <taxon>Heliantheae alliance</taxon>
        <taxon>Heliantheae</taxon>
        <taxon>Helianthus</taxon>
    </lineage>
</organism>
<feature type="region of interest" description="Disordered" evidence="1">
    <location>
        <begin position="1"/>
        <end position="21"/>
    </location>
</feature>
<proteinExistence type="predicted"/>
<accession>A0A9K3E496</accession>
<protein>
    <submittedName>
        <fullName evidence="2">Uncharacterized protein</fullName>
    </submittedName>
</protein>
<evidence type="ECO:0000313" key="3">
    <source>
        <dbReference type="Proteomes" id="UP000215914"/>
    </source>
</evidence>
<gene>
    <name evidence="2" type="ORF">HanXRQr2_Chr15g0707771</name>
</gene>
<dbReference type="Gramene" id="mRNA:HanXRQr2_Chr15g0707771">
    <property type="protein sequence ID" value="CDS:HanXRQr2_Chr15g0707771.1"/>
    <property type="gene ID" value="HanXRQr2_Chr15g0707771"/>
</dbReference>
<evidence type="ECO:0000256" key="1">
    <source>
        <dbReference type="SAM" id="MobiDB-lite"/>
    </source>
</evidence>
<sequence>MISPHESRVGNSSQHGEDGNYTHVTVKYGTHYARATIVAVELTDKKLCQLVPKFRKVR</sequence>
<dbReference type="Proteomes" id="UP000215914">
    <property type="component" value="Unassembled WGS sequence"/>
</dbReference>
<evidence type="ECO:0000313" key="2">
    <source>
        <dbReference type="EMBL" id="KAF5765786.1"/>
    </source>
</evidence>
<dbReference type="AlphaFoldDB" id="A0A9K3E496"/>
<reference evidence="2" key="2">
    <citation type="submission" date="2020-06" db="EMBL/GenBank/DDBJ databases">
        <title>Helianthus annuus Genome sequencing and assembly Release 2.</title>
        <authorList>
            <person name="Gouzy J."/>
            <person name="Langlade N."/>
            <person name="Munos S."/>
        </authorList>
    </citation>
    <scope>NUCLEOTIDE SEQUENCE</scope>
    <source>
        <tissue evidence="2">Leaves</tissue>
    </source>
</reference>
<dbReference type="EMBL" id="MNCJ02000330">
    <property type="protein sequence ID" value="KAF5765786.1"/>
    <property type="molecule type" value="Genomic_DNA"/>
</dbReference>
<name>A0A9K3E496_HELAN</name>
<comment type="caution">
    <text evidence="2">The sequence shown here is derived from an EMBL/GenBank/DDBJ whole genome shotgun (WGS) entry which is preliminary data.</text>
</comment>
<reference evidence="2" key="1">
    <citation type="journal article" date="2017" name="Nature">
        <title>The sunflower genome provides insights into oil metabolism, flowering and Asterid evolution.</title>
        <authorList>
            <person name="Badouin H."/>
            <person name="Gouzy J."/>
            <person name="Grassa C.J."/>
            <person name="Murat F."/>
            <person name="Staton S.E."/>
            <person name="Cottret L."/>
            <person name="Lelandais-Briere C."/>
            <person name="Owens G.L."/>
            <person name="Carrere S."/>
            <person name="Mayjonade B."/>
            <person name="Legrand L."/>
            <person name="Gill N."/>
            <person name="Kane N.C."/>
            <person name="Bowers J.E."/>
            <person name="Hubner S."/>
            <person name="Bellec A."/>
            <person name="Berard A."/>
            <person name="Berges H."/>
            <person name="Blanchet N."/>
            <person name="Boniface M.C."/>
            <person name="Brunel D."/>
            <person name="Catrice O."/>
            <person name="Chaidir N."/>
            <person name="Claudel C."/>
            <person name="Donnadieu C."/>
            <person name="Faraut T."/>
            <person name="Fievet G."/>
            <person name="Helmstetter N."/>
            <person name="King M."/>
            <person name="Knapp S.J."/>
            <person name="Lai Z."/>
            <person name="Le Paslier M.C."/>
            <person name="Lippi Y."/>
            <person name="Lorenzon L."/>
            <person name="Mandel J.R."/>
            <person name="Marage G."/>
            <person name="Marchand G."/>
            <person name="Marquand E."/>
            <person name="Bret-Mestries E."/>
            <person name="Morien E."/>
            <person name="Nambeesan S."/>
            <person name="Nguyen T."/>
            <person name="Pegot-Espagnet P."/>
            <person name="Pouilly N."/>
            <person name="Raftis F."/>
            <person name="Sallet E."/>
            <person name="Schiex T."/>
            <person name="Thomas J."/>
            <person name="Vandecasteele C."/>
            <person name="Vares D."/>
            <person name="Vear F."/>
            <person name="Vautrin S."/>
            <person name="Crespi M."/>
            <person name="Mangin B."/>
            <person name="Burke J.M."/>
            <person name="Salse J."/>
            <person name="Munos S."/>
            <person name="Vincourt P."/>
            <person name="Rieseberg L.H."/>
            <person name="Langlade N.B."/>
        </authorList>
    </citation>
    <scope>NUCLEOTIDE SEQUENCE</scope>
    <source>
        <tissue evidence="2">Leaves</tissue>
    </source>
</reference>